<dbReference type="Proteomes" id="UP001261125">
    <property type="component" value="Unassembled WGS sequence"/>
</dbReference>
<dbReference type="InterPro" id="IPR029058">
    <property type="entry name" value="AB_hydrolase_fold"/>
</dbReference>
<evidence type="ECO:0000256" key="3">
    <source>
        <dbReference type="RuleBase" id="RU361235"/>
    </source>
</evidence>
<dbReference type="PANTHER" id="PTHR11559">
    <property type="entry name" value="CARBOXYLESTERASE"/>
    <property type="match status" value="1"/>
</dbReference>
<evidence type="ECO:0000259" key="5">
    <source>
        <dbReference type="Pfam" id="PF00135"/>
    </source>
</evidence>
<feature type="domain" description="Carboxylesterase type B" evidence="5">
    <location>
        <begin position="30"/>
        <end position="410"/>
    </location>
</feature>
<protein>
    <recommendedName>
        <fullName evidence="3">Carboxylic ester hydrolase</fullName>
        <ecNumber evidence="3">3.1.1.-</ecNumber>
    </recommendedName>
</protein>
<reference evidence="6 7" key="1">
    <citation type="submission" date="2023-09" db="EMBL/GenBank/DDBJ databases">
        <title>Microbacterium fusihabitans sp. nov., Microbacterium phycihabitans sp. nov., and Microbacterium cervinum sp. nov., isolated from dried seaweeds of beach.</title>
        <authorList>
            <person name="Lee S.D."/>
        </authorList>
    </citation>
    <scope>NUCLEOTIDE SEQUENCE [LARGE SCALE GENOMIC DNA]</scope>
    <source>
        <strain evidence="6 7">KSW2-29</strain>
    </source>
</reference>
<sequence length="447" mass="46272">MRVVHGIRYARAQRFGPPVPESLGPDRLGARAPQPGIEGSEDCLHLTVWAPLGATAAPVLVWIHGGAHVSGGVDDPVTDGSRLAATQGLVVVAMQYRLGALGHLLGDGTEEGQDAANAALHDQLAALRWVQAHIAEFGGDASAVTLMGQSAGGVDVLAHLSTSAGEGLFHRAIAHSCTAERAMSLPQAARIRDAFLAAAGVESIREAADLPVAAIVRAQTRVIDRFSAAAPIDALPFRPVIDGRLLHERPLEALAAGAGAGLPLLIGSARREALPWMSGGVAEGAALAALLERIAPSASIDELAAAYRVDRGRRPELRELREAVLSEVMYRSPVDRVVAARRAARGTAETFVYDFDPAGLTGVDAGHSGDLPMVFGTSTASTSAGLSSRMAAAWGSFARGGRPSSEPSWGDAADGVFRWGAHPRMISASDPALRAVLTAAGAACDRL</sequence>
<dbReference type="PROSITE" id="PS00122">
    <property type="entry name" value="CARBOXYLESTERASE_B_1"/>
    <property type="match status" value="1"/>
</dbReference>
<dbReference type="EMBL" id="JAWDIT010000002">
    <property type="protein sequence ID" value="MDU0345139.1"/>
    <property type="molecule type" value="Genomic_DNA"/>
</dbReference>
<evidence type="ECO:0000313" key="6">
    <source>
        <dbReference type="EMBL" id="MDU0345139.1"/>
    </source>
</evidence>
<dbReference type="EC" id="3.1.1.-" evidence="3"/>
<evidence type="ECO:0000256" key="2">
    <source>
        <dbReference type="ARBA" id="ARBA00022801"/>
    </source>
</evidence>
<dbReference type="Gene3D" id="3.40.50.1820">
    <property type="entry name" value="alpha/beta hydrolase"/>
    <property type="match status" value="1"/>
</dbReference>
<keyword evidence="2 3" id="KW-0378">Hydrolase</keyword>
<gene>
    <name evidence="6" type="ORF">RWH44_05430</name>
</gene>
<evidence type="ECO:0000256" key="4">
    <source>
        <dbReference type="SAM" id="MobiDB-lite"/>
    </source>
</evidence>
<accession>A0ABU3SK79</accession>
<proteinExistence type="inferred from homology"/>
<comment type="similarity">
    <text evidence="1 3">Belongs to the type-B carboxylesterase/lipase family.</text>
</comment>
<dbReference type="InterPro" id="IPR002018">
    <property type="entry name" value="CarbesteraseB"/>
</dbReference>
<evidence type="ECO:0000256" key="1">
    <source>
        <dbReference type="ARBA" id="ARBA00005964"/>
    </source>
</evidence>
<dbReference type="Pfam" id="PF00135">
    <property type="entry name" value="COesterase"/>
    <property type="match status" value="1"/>
</dbReference>
<dbReference type="InterPro" id="IPR050309">
    <property type="entry name" value="Type-B_Carboxylest/Lipase"/>
</dbReference>
<name>A0ABU3SK79_9MICO</name>
<feature type="region of interest" description="Disordered" evidence="4">
    <location>
        <begin position="15"/>
        <end position="35"/>
    </location>
</feature>
<comment type="caution">
    <text evidence="6">The sequence shown here is derived from an EMBL/GenBank/DDBJ whole genome shotgun (WGS) entry which is preliminary data.</text>
</comment>
<evidence type="ECO:0000313" key="7">
    <source>
        <dbReference type="Proteomes" id="UP001261125"/>
    </source>
</evidence>
<organism evidence="6 7">
    <name type="scientific">Microbacterium phycohabitans</name>
    <dbReference type="NCBI Taxonomy" id="3075993"/>
    <lineage>
        <taxon>Bacteria</taxon>
        <taxon>Bacillati</taxon>
        <taxon>Actinomycetota</taxon>
        <taxon>Actinomycetes</taxon>
        <taxon>Micrococcales</taxon>
        <taxon>Microbacteriaceae</taxon>
        <taxon>Microbacterium</taxon>
    </lineage>
</organism>
<dbReference type="SUPFAM" id="SSF53474">
    <property type="entry name" value="alpha/beta-Hydrolases"/>
    <property type="match status" value="1"/>
</dbReference>
<dbReference type="InterPro" id="IPR019826">
    <property type="entry name" value="Carboxylesterase_B_AS"/>
</dbReference>
<keyword evidence="7" id="KW-1185">Reference proteome</keyword>
<dbReference type="RefSeq" id="WP_316003780.1">
    <property type="nucleotide sequence ID" value="NZ_JAWDIT010000002.1"/>
</dbReference>